<dbReference type="Proteomes" id="UP000565572">
    <property type="component" value="Unassembled WGS sequence"/>
</dbReference>
<dbReference type="InterPro" id="IPR007110">
    <property type="entry name" value="Ig-like_dom"/>
</dbReference>
<dbReference type="InterPro" id="IPR036179">
    <property type="entry name" value="Ig-like_dom_sf"/>
</dbReference>
<dbReference type="PROSITE" id="PS00626">
    <property type="entry name" value="RCC1_2"/>
    <property type="match status" value="3"/>
</dbReference>
<dbReference type="Gene3D" id="2.130.10.30">
    <property type="entry name" value="Regulator of chromosome condensation 1/beta-lactamase-inhibitor protein II"/>
    <property type="match status" value="2"/>
</dbReference>
<dbReference type="PROSITE" id="PS50835">
    <property type="entry name" value="IG_LIKE"/>
    <property type="match status" value="1"/>
</dbReference>
<evidence type="ECO:0000313" key="6">
    <source>
        <dbReference type="Proteomes" id="UP000565572"/>
    </source>
</evidence>
<keyword evidence="2" id="KW-0677">Repeat</keyword>
<dbReference type="InterPro" id="IPR058923">
    <property type="entry name" value="RCC1-like_dom"/>
</dbReference>
<gene>
    <name evidence="5" type="ORF">FHX39_000070</name>
</gene>
<reference evidence="5 6" key="1">
    <citation type="submission" date="2020-08" db="EMBL/GenBank/DDBJ databases">
        <title>Sequencing the genomes of 1000 actinobacteria strains.</title>
        <authorList>
            <person name="Klenk H.-P."/>
        </authorList>
    </citation>
    <scope>NUCLEOTIDE SEQUENCE [LARGE SCALE GENOMIC DNA]</scope>
    <source>
        <strain evidence="5 6">DSM 11053</strain>
    </source>
</reference>
<dbReference type="RefSeq" id="WP_183335822.1">
    <property type="nucleotide sequence ID" value="NZ_JACHZG010000001.1"/>
</dbReference>
<keyword evidence="6" id="KW-1185">Reference proteome</keyword>
<dbReference type="Pfam" id="PF17963">
    <property type="entry name" value="Big_9"/>
    <property type="match status" value="6"/>
</dbReference>
<comment type="caution">
    <text evidence="5">The sequence shown here is derived from an EMBL/GenBank/DDBJ whole genome shotgun (WGS) entry which is preliminary data.</text>
</comment>
<feature type="compositionally biased region" description="Polar residues" evidence="3">
    <location>
        <begin position="465"/>
        <end position="484"/>
    </location>
</feature>
<feature type="region of interest" description="Disordered" evidence="3">
    <location>
        <begin position="465"/>
        <end position="487"/>
    </location>
</feature>
<dbReference type="InterPro" id="IPR000408">
    <property type="entry name" value="Reg_chr_condens"/>
</dbReference>
<dbReference type="InterPro" id="IPR051553">
    <property type="entry name" value="Ran_GTPase-activating"/>
</dbReference>
<dbReference type="Gene3D" id="2.60.40.3440">
    <property type="match status" value="6"/>
</dbReference>
<name>A0A7W5JRQ4_9ACTN</name>
<dbReference type="PANTHER" id="PTHR45982">
    <property type="entry name" value="REGULATOR OF CHROMOSOME CONDENSATION"/>
    <property type="match status" value="1"/>
</dbReference>
<protein>
    <recommendedName>
        <fullName evidence="4">Ig-like domain-containing protein</fullName>
    </recommendedName>
</protein>
<evidence type="ECO:0000313" key="5">
    <source>
        <dbReference type="EMBL" id="MBB3325126.1"/>
    </source>
</evidence>
<dbReference type="GO" id="GO:0005085">
    <property type="term" value="F:guanyl-nucleotide exchange factor activity"/>
    <property type="evidence" value="ECO:0007669"/>
    <property type="project" value="TreeGrafter"/>
</dbReference>
<dbReference type="PROSITE" id="PS50012">
    <property type="entry name" value="RCC1_3"/>
    <property type="match status" value="7"/>
</dbReference>
<feature type="region of interest" description="Disordered" evidence="3">
    <location>
        <begin position="981"/>
        <end position="1002"/>
    </location>
</feature>
<dbReference type="PANTHER" id="PTHR45982:SF1">
    <property type="entry name" value="REGULATOR OF CHROMOSOME CONDENSATION"/>
    <property type="match status" value="1"/>
</dbReference>
<evidence type="ECO:0000256" key="2">
    <source>
        <dbReference type="ARBA" id="ARBA00022737"/>
    </source>
</evidence>
<proteinExistence type="predicted"/>
<dbReference type="SUPFAM" id="SSF50985">
    <property type="entry name" value="RCC1/BLIP-II"/>
    <property type="match status" value="1"/>
</dbReference>
<evidence type="ECO:0000259" key="4">
    <source>
        <dbReference type="PROSITE" id="PS50835"/>
    </source>
</evidence>
<organism evidence="5 6">
    <name type="scientific">Microlunatus antarcticus</name>
    <dbReference type="NCBI Taxonomy" id="53388"/>
    <lineage>
        <taxon>Bacteria</taxon>
        <taxon>Bacillati</taxon>
        <taxon>Actinomycetota</taxon>
        <taxon>Actinomycetes</taxon>
        <taxon>Propionibacteriales</taxon>
        <taxon>Propionibacteriaceae</taxon>
        <taxon>Microlunatus</taxon>
    </lineage>
</organism>
<dbReference type="AlphaFoldDB" id="A0A7W5JRQ4"/>
<keyword evidence="1" id="KW-0344">Guanine-nucleotide releasing factor</keyword>
<evidence type="ECO:0000256" key="3">
    <source>
        <dbReference type="SAM" id="MobiDB-lite"/>
    </source>
</evidence>
<evidence type="ECO:0000256" key="1">
    <source>
        <dbReference type="ARBA" id="ARBA00022658"/>
    </source>
</evidence>
<sequence>MSHPALPDLPAAPPPLGRRTGRRVVALVTAALLMVLGLLTTAAPSASAAAPPGPVTAWGDGCCGILDVPASLATTGATAVDAGTYHGLALTPDGTVTAWGYNTEGQVDVPDSLADKTVTAISAGDYYSLALTSDGKITAWGFDGSDQTDIPDSLADKTVTAISAGDYHSLALTSDGKITAWGYNGEGESDVPDSLADKTVTAIAAGGYHSLALTSDGKITAWGYNGDGESDVPASLADETVIAIAAGGYHNLALTSDGRITAWGYDDYGQTDIPASLADKTVTAISAGEYHSLALSSDGKVTAWGYNYDGQTNVPASLNDGTVTAISAGYLLSTAITTGPAPFVTSSPASASVRLGATATFTAAATGTPAPTVQWQRADGTGDFVDIPDATNMTYASSTKAADQGARFRAVFTNETGTATSNVATLTVTNAPVTADLTVTTAYETEVPITLPGSDADGDDLTYKTTSPEHGTLKQTGTSSQLTYTPDDGYSGTDTFTYTANDGTSDSKSATVTINVTAKPNGVPTVNDLQVTASYEKTVEVPLSGSDPDNDDLTYATTDPEHGTLKQTGTGPELTYTPDDGFSGDDSFTYTANDGTVDSAPATVIITVAKKPNSAPVVNDLDVTAGYQKTVAVTLSGSDADDDPLTFTVGDPEHGTLEQTGTGPELIYTPEDGYSGPDEFVYTANDGTEESEAATVSIVVTEKPNAAPVVTNVAVTARFESATPVTLSGTDPDGDTLTYTVGDPAHGTLSGTAPELTYTPDPGYSGADSFTYTASDGALESQPASVSITVGVDPNRAPVVEDVPVTTAFETSLPVSLAGTDPDGDPLTYTTGTPAHGTLTGTGTQRTYTPAAGYSGPDSFTYTANDGKLDSTPGTVRITVGHRLNTAPTVTNLTVTAGFESPTPIVLRGTDADADTLTYTTTQPSHGTLTGIGLARTYVPADGYTGPDSFTYTANDGTLDSAPATVSITVGAQSCTPAEPKRELDVNVDQRDGDGSVPSPKFSTKKSGELLLAFVSVNGSTKGGQSVTKVTGGGLTWSLVQRDSTGAGSSEIWQAYAAQKLSNVRVTASLAQKGHTVTMTVAGFSGARSTVGASAHQAGLGSAPQVTLTPQASGSVVWGVGRVIGSRYDPKPVSGQKVVHDETFKSPSTGYWVQRTTGTTRAGTPVTVADKATAKAWGYSAVEIRGVCG</sequence>
<feature type="region of interest" description="Disordered" evidence="3">
    <location>
        <begin position="541"/>
        <end position="574"/>
    </location>
</feature>
<dbReference type="SUPFAM" id="SSF48726">
    <property type="entry name" value="Immunoglobulin"/>
    <property type="match status" value="1"/>
</dbReference>
<feature type="compositionally biased region" description="Basic and acidic residues" evidence="3">
    <location>
        <begin position="981"/>
        <end position="994"/>
    </location>
</feature>
<dbReference type="Pfam" id="PF25390">
    <property type="entry name" value="WD40_RLD"/>
    <property type="match status" value="1"/>
</dbReference>
<accession>A0A7W5JRQ4</accession>
<dbReference type="InterPro" id="IPR009091">
    <property type="entry name" value="RCC1/BLIP-II"/>
</dbReference>
<dbReference type="GO" id="GO:0005737">
    <property type="term" value="C:cytoplasm"/>
    <property type="evidence" value="ECO:0007669"/>
    <property type="project" value="TreeGrafter"/>
</dbReference>
<dbReference type="EMBL" id="JACHZG010000001">
    <property type="protein sequence ID" value="MBB3325126.1"/>
    <property type="molecule type" value="Genomic_DNA"/>
</dbReference>
<dbReference type="NCBIfam" id="NF012211">
    <property type="entry name" value="tand_rpt_95"/>
    <property type="match status" value="6"/>
</dbReference>
<feature type="domain" description="Ig-like" evidence="4">
    <location>
        <begin position="342"/>
        <end position="427"/>
    </location>
</feature>